<evidence type="ECO:0000313" key="7">
    <source>
        <dbReference type="EMBL" id="VAV88856.1"/>
    </source>
</evidence>
<dbReference type="EC" id="3.6.4.12" evidence="7"/>
<dbReference type="InterPro" id="IPR012340">
    <property type="entry name" value="NA-bd_OB-fold"/>
</dbReference>
<dbReference type="EMBL" id="UOEC01000053">
    <property type="protein sequence ID" value="VAV88856.1"/>
    <property type="molecule type" value="Genomic_DNA"/>
</dbReference>
<reference evidence="7" key="1">
    <citation type="submission" date="2018-06" db="EMBL/GenBank/DDBJ databases">
        <authorList>
            <person name="Zhirakovskaya E."/>
        </authorList>
    </citation>
    <scope>NUCLEOTIDE SEQUENCE</scope>
</reference>
<dbReference type="AlphaFoldDB" id="A0A3B0RJ71"/>
<dbReference type="PANTHER" id="PTHR47964">
    <property type="entry name" value="ATP-DEPENDENT DNA HELICASE HOMOLOG RECG, CHLOROPLASTIC"/>
    <property type="match status" value="1"/>
</dbReference>
<dbReference type="Pfam" id="PF00270">
    <property type="entry name" value="DEAD"/>
    <property type="match status" value="1"/>
</dbReference>
<evidence type="ECO:0000256" key="4">
    <source>
        <dbReference type="ARBA" id="ARBA00023125"/>
    </source>
</evidence>
<dbReference type="InterPro" id="IPR047112">
    <property type="entry name" value="RecG/Mfd"/>
</dbReference>
<dbReference type="PANTHER" id="PTHR47964:SF1">
    <property type="entry name" value="ATP-DEPENDENT DNA HELICASE HOMOLOG RECG, CHLOROPLASTIC"/>
    <property type="match status" value="1"/>
</dbReference>
<dbReference type="GO" id="GO:0003677">
    <property type="term" value="F:DNA binding"/>
    <property type="evidence" value="ECO:0007669"/>
    <property type="project" value="UniProtKB-KW"/>
</dbReference>
<evidence type="ECO:0000259" key="6">
    <source>
        <dbReference type="PROSITE" id="PS51192"/>
    </source>
</evidence>
<keyword evidence="4" id="KW-0238">DNA-binding</keyword>
<keyword evidence="2 7" id="KW-0378">Hydrolase</keyword>
<dbReference type="PROSITE" id="PS51192">
    <property type="entry name" value="HELICASE_ATP_BIND_1"/>
    <property type="match status" value="1"/>
</dbReference>
<gene>
    <name evidence="7" type="ORF">MNBD_ALPHA08-412</name>
</gene>
<dbReference type="CDD" id="cd04488">
    <property type="entry name" value="RecG_wedge_OBF"/>
    <property type="match status" value="1"/>
</dbReference>
<dbReference type="GO" id="GO:0005524">
    <property type="term" value="F:ATP binding"/>
    <property type="evidence" value="ECO:0007669"/>
    <property type="project" value="InterPro"/>
</dbReference>
<organism evidence="7">
    <name type="scientific">hydrothermal vent metagenome</name>
    <dbReference type="NCBI Taxonomy" id="652676"/>
    <lineage>
        <taxon>unclassified sequences</taxon>
        <taxon>metagenomes</taxon>
        <taxon>ecological metagenomes</taxon>
    </lineage>
</organism>
<keyword evidence="1" id="KW-0227">DNA damage</keyword>
<dbReference type="InterPro" id="IPR027417">
    <property type="entry name" value="P-loop_NTPase"/>
</dbReference>
<evidence type="ECO:0000256" key="1">
    <source>
        <dbReference type="ARBA" id="ARBA00022763"/>
    </source>
</evidence>
<dbReference type="InterPro" id="IPR014001">
    <property type="entry name" value="Helicase_ATP-bd"/>
</dbReference>
<dbReference type="GO" id="GO:0016787">
    <property type="term" value="F:hydrolase activity"/>
    <property type="evidence" value="ECO:0007669"/>
    <property type="project" value="UniProtKB-KW"/>
</dbReference>
<keyword evidence="5" id="KW-0234">DNA repair</keyword>
<keyword evidence="3 7" id="KW-0547">Nucleotide-binding</keyword>
<dbReference type="GO" id="GO:0003678">
    <property type="term" value="F:DNA helicase activity"/>
    <property type="evidence" value="ECO:0007669"/>
    <property type="project" value="UniProtKB-EC"/>
</dbReference>
<dbReference type="Gene3D" id="2.40.50.140">
    <property type="entry name" value="Nucleic acid-binding proteins"/>
    <property type="match status" value="1"/>
</dbReference>
<keyword evidence="3 7" id="KW-0067">ATP-binding</keyword>
<feature type="domain" description="Helicase ATP-binding" evidence="6">
    <location>
        <begin position="275"/>
        <end position="420"/>
    </location>
</feature>
<name>A0A3B0RJ71_9ZZZZ</name>
<evidence type="ECO:0000256" key="2">
    <source>
        <dbReference type="ARBA" id="ARBA00022801"/>
    </source>
</evidence>
<dbReference type="SUPFAM" id="SSF52540">
    <property type="entry name" value="P-loop containing nucleoside triphosphate hydrolases"/>
    <property type="match status" value="1"/>
</dbReference>
<protein>
    <submittedName>
        <fullName evidence="7">ATP-dependent DNA helicase RecG</fullName>
        <ecNumber evidence="7">3.6.4.12</ecNumber>
    </submittedName>
</protein>
<keyword evidence="3 7" id="KW-0347">Helicase</keyword>
<dbReference type="Gene3D" id="3.40.50.300">
    <property type="entry name" value="P-loop containing nucleotide triphosphate hydrolases"/>
    <property type="match status" value="1"/>
</dbReference>
<dbReference type="SMART" id="SM00487">
    <property type="entry name" value="DEXDc"/>
    <property type="match status" value="1"/>
</dbReference>
<evidence type="ECO:0000256" key="5">
    <source>
        <dbReference type="ARBA" id="ARBA00023204"/>
    </source>
</evidence>
<proteinExistence type="predicted"/>
<feature type="non-terminal residue" evidence="7">
    <location>
        <position position="1"/>
    </location>
</feature>
<feature type="non-terminal residue" evidence="7">
    <location>
        <position position="420"/>
    </location>
</feature>
<evidence type="ECO:0000256" key="3">
    <source>
        <dbReference type="ARBA" id="ARBA00022806"/>
    </source>
</evidence>
<dbReference type="CDD" id="cd17992">
    <property type="entry name" value="DEXHc_RecG"/>
    <property type="match status" value="1"/>
</dbReference>
<dbReference type="GO" id="GO:0006281">
    <property type="term" value="P:DNA repair"/>
    <property type="evidence" value="ECO:0007669"/>
    <property type="project" value="UniProtKB-KW"/>
</dbReference>
<accession>A0A3B0RJ71</accession>
<dbReference type="SUPFAM" id="SSF50249">
    <property type="entry name" value="Nucleic acid-binding proteins"/>
    <property type="match status" value="1"/>
</dbReference>
<dbReference type="InterPro" id="IPR011545">
    <property type="entry name" value="DEAD/DEAH_box_helicase_dom"/>
</dbReference>
<sequence length="420" mass="46292">KGIASKVEKTLAKLLRPGLDEASVNVRLIDLLLHLPSGVIDRSKRPTINNLPTEGIVTVEVTIGAHKIPPRHNKRVPYRVECFDDTGTLSLVFFHIHGDYLQRQLPVGEKRFISGAIEWYSGLPQMVHPDHMLSASAFAKMPLLEPVYPLTAGLSGKVLARAIRQVLDEIPKLDEWQDEAWISKQKWPSFNEALQAVHIPGSSQVLDLQSPVRQRLAFDELLANQLALGLVRRHMKAASGRPIKGNGDLRQKVIAALPYSLTTSQKQSLDEILRDMAGNERMLRLLQGDVGAGKTIVAIIALLACVESGAQGALMVPTEILARQHLKTLSELCAPTDVVIELLTGRDKGKKRQEKLARLATGEIDILIGTHALFQQDVIFNDLALVIIDEQHRFGVHQRLALQSKADVAPDVLVMTATPI</sequence>